<proteinExistence type="predicted"/>
<gene>
    <name evidence="1" type="ORF">D3867_26145</name>
</gene>
<sequence>MKTDPENTMPPASAPGESAALSALSARLAAVLSDPATPDACWDIAESIAATIPATPTEAAVVVSILTNPNIGLEAGLTSTHLTAARSLEAGLRAMAANADNGIAAMDDEIAGIGVGAATAPPESLIAGAAERAGISIEQARACYDTFTAPFAALERSAS</sequence>
<keyword evidence="1" id="KW-0614">Plasmid</keyword>
<organism evidence="1 2">
    <name type="scientific">Azospirillum brasilense</name>
    <dbReference type="NCBI Taxonomy" id="192"/>
    <lineage>
        <taxon>Bacteria</taxon>
        <taxon>Pseudomonadati</taxon>
        <taxon>Pseudomonadota</taxon>
        <taxon>Alphaproteobacteria</taxon>
        <taxon>Rhodospirillales</taxon>
        <taxon>Azospirillaceae</taxon>
        <taxon>Azospirillum</taxon>
    </lineage>
</organism>
<reference evidence="1 2" key="1">
    <citation type="submission" date="2018-09" db="EMBL/GenBank/DDBJ databases">
        <title>Whole genome based analysis of evolution and adaptive divergence in Indian and Brazilian strains of Azospirillum brasilense.</title>
        <authorList>
            <person name="Singh C."/>
            <person name="Tripathi A.K."/>
        </authorList>
    </citation>
    <scope>NUCLEOTIDE SEQUENCE [LARGE SCALE GENOMIC DNA]</scope>
    <source>
        <strain evidence="1 2">MTCC4036</strain>
        <plasmid evidence="1 2">p2</plasmid>
    </source>
</reference>
<name>A0A4D8QBM2_AZOBR</name>
<protein>
    <submittedName>
        <fullName evidence="1">Uncharacterized protein</fullName>
    </submittedName>
</protein>
<dbReference type="Proteomes" id="UP000298596">
    <property type="component" value="Plasmid p2"/>
</dbReference>
<dbReference type="AlphaFoldDB" id="A0A4D8QBM2"/>
<geneLocation type="plasmid" evidence="1">
    <name>p2</name>
</geneLocation>
<accession>A0A4D8QBM2</accession>
<evidence type="ECO:0000313" key="2">
    <source>
        <dbReference type="Proteomes" id="UP000298596"/>
    </source>
</evidence>
<dbReference type="EMBL" id="CP032332">
    <property type="protein sequence ID" value="QCO05430.1"/>
    <property type="molecule type" value="Genomic_DNA"/>
</dbReference>
<evidence type="ECO:0000313" key="1">
    <source>
        <dbReference type="EMBL" id="QCO05430.1"/>
    </source>
</evidence>